<name>A0ACB7H4Q9_MANES</name>
<sequence>MNCPNVVHLLAVKRIFRYLKGTSDFLILYKRKAVGNLLGYTESDYAGDPDDRKSTSGYVFMLGFGVISWSLKKQPIVILSTIEAEYVAATSCACQAIWFRNILEELQFKQEGPTTIYLDNTSAINLSKKLVLHKRSKHIDVKYHFVRDLIKEEKSILFIAEARNKFRYVYEALDFSIILEGM</sequence>
<accession>A0ACB7H4Q9</accession>
<dbReference type="EMBL" id="CM004395">
    <property type="protein sequence ID" value="KAG8647668.1"/>
    <property type="molecule type" value="Genomic_DNA"/>
</dbReference>
<organism evidence="1 2">
    <name type="scientific">Manihot esculenta</name>
    <name type="common">Cassava</name>
    <name type="synonym">Jatropha manihot</name>
    <dbReference type="NCBI Taxonomy" id="3983"/>
    <lineage>
        <taxon>Eukaryota</taxon>
        <taxon>Viridiplantae</taxon>
        <taxon>Streptophyta</taxon>
        <taxon>Embryophyta</taxon>
        <taxon>Tracheophyta</taxon>
        <taxon>Spermatophyta</taxon>
        <taxon>Magnoliopsida</taxon>
        <taxon>eudicotyledons</taxon>
        <taxon>Gunneridae</taxon>
        <taxon>Pentapetalae</taxon>
        <taxon>rosids</taxon>
        <taxon>fabids</taxon>
        <taxon>Malpighiales</taxon>
        <taxon>Euphorbiaceae</taxon>
        <taxon>Crotonoideae</taxon>
        <taxon>Manihoteae</taxon>
        <taxon>Manihot</taxon>
    </lineage>
</organism>
<keyword evidence="2" id="KW-1185">Reference proteome</keyword>
<comment type="caution">
    <text evidence="1">The sequence shown here is derived from an EMBL/GenBank/DDBJ whole genome shotgun (WGS) entry which is preliminary data.</text>
</comment>
<reference evidence="2" key="1">
    <citation type="journal article" date="2016" name="Nat. Biotechnol.">
        <title>Sequencing wild and cultivated cassava and related species reveals extensive interspecific hybridization and genetic diversity.</title>
        <authorList>
            <person name="Bredeson J.V."/>
            <person name="Lyons J.B."/>
            <person name="Prochnik S.E."/>
            <person name="Wu G.A."/>
            <person name="Ha C.M."/>
            <person name="Edsinger-Gonzales E."/>
            <person name="Grimwood J."/>
            <person name="Schmutz J."/>
            <person name="Rabbi I.Y."/>
            <person name="Egesi C."/>
            <person name="Nauluvula P."/>
            <person name="Lebot V."/>
            <person name="Ndunguru J."/>
            <person name="Mkamilo G."/>
            <person name="Bart R.S."/>
            <person name="Setter T.L."/>
            <person name="Gleadow R.M."/>
            <person name="Kulakow P."/>
            <person name="Ferguson M.E."/>
            <person name="Rounsley S."/>
            <person name="Rokhsar D.S."/>
        </authorList>
    </citation>
    <scope>NUCLEOTIDE SEQUENCE [LARGE SCALE GENOMIC DNA]</scope>
    <source>
        <strain evidence="2">cv. AM560-2</strain>
    </source>
</reference>
<proteinExistence type="predicted"/>
<evidence type="ECO:0000313" key="1">
    <source>
        <dbReference type="EMBL" id="KAG8647668.1"/>
    </source>
</evidence>
<dbReference type="Proteomes" id="UP000091857">
    <property type="component" value="Chromosome 9"/>
</dbReference>
<evidence type="ECO:0000313" key="2">
    <source>
        <dbReference type="Proteomes" id="UP000091857"/>
    </source>
</evidence>
<gene>
    <name evidence="1" type="ORF">MANES_09G095967v8</name>
</gene>
<protein>
    <submittedName>
        <fullName evidence="1">Uncharacterized protein</fullName>
    </submittedName>
</protein>